<dbReference type="AlphaFoldDB" id="A0A964T1A9"/>
<dbReference type="Gene3D" id="1.10.4100.10">
    <property type="entry name" value="2-methylcitrate dehydratase PrpD"/>
    <property type="match status" value="1"/>
</dbReference>
<sequence>MKSPEEFLVDFLQDCGTKKLDAEALEKAVHLVVDAMTLAKKAAPHAVVKAVESLTTKEAGGDRLARTWTTGERIPVSEAVLVNATATHAFFQDDTDMTAWAHPGSLVPMAAFGLAEAEGLGVGQALRGLVAGYATLNWLGAEEKVARQVVEKGFRASAVFGPIAAAAAGAATLRLDPLQTRNAIALAVDTAGGSLEPVRSGAQDWRLQNGFAAQRGAMAALLARAGVQGPPQPFTGKGGFLTCFTDGETPEAWRRPPQIAALKGVWFKPYPTLGDNMAPVVAASALTGKIPELSKIETVEIRMNAHFAEYPGTQYRGPFERTEQMITSTAFAVATLLVHGDLDYGDYGQLISDERVLGLVAKTTIKPVEGMDYLDGSVEVRTSEEAIRADASDVSRTVFFRDRKATRAIVERRLGSKSALDAILFEIVDGIEPSFDEILAELHKH</sequence>
<dbReference type="PANTHER" id="PTHR16943">
    <property type="entry name" value="2-METHYLCITRATE DEHYDRATASE-RELATED"/>
    <property type="match status" value="1"/>
</dbReference>
<evidence type="ECO:0000313" key="3">
    <source>
        <dbReference type="EMBL" id="MYZ46558.1"/>
    </source>
</evidence>
<dbReference type="Proteomes" id="UP000773614">
    <property type="component" value="Unassembled WGS sequence"/>
</dbReference>
<dbReference type="EMBL" id="SPKJ01000004">
    <property type="protein sequence ID" value="MYZ46558.1"/>
    <property type="molecule type" value="Genomic_DNA"/>
</dbReference>
<evidence type="ECO:0000259" key="2">
    <source>
        <dbReference type="Pfam" id="PF03972"/>
    </source>
</evidence>
<accession>A0A964T1A9</accession>
<dbReference type="InterPro" id="IPR005656">
    <property type="entry name" value="MmgE_PrpD"/>
</dbReference>
<organism evidence="3 4">
    <name type="scientific">Propylenella binzhouense</name>
    <dbReference type="NCBI Taxonomy" id="2555902"/>
    <lineage>
        <taxon>Bacteria</taxon>
        <taxon>Pseudomonadati</taxon>
        <taxon>Pseudomonadota</taxon>
        <taxon>Alphaproteobacteria</taxon>
        <taxon>Hyphomicrobiales</taxon>
        <taxon>Propylenellaceae</taxon>
        <taxon>Propylenella</taxon>
    </lineage>
</organism>
<dbReference type="PANTHER" id="PTHR16943:SF8">
    <property type="entry name" value="2-METHYLCITRATE DEHYDRATASE"/>
    <property type="match status" value="1"/>
</dbReference>
<proteinExistence type="inferred from homology"/>
<gene>
    <name evidence="3" type="ORF">E4O86_02325</name>
</gene>
<dbReference type="Pfam" id="PF03972">
    <property type="entry name" value="MmgE_PrpD_N"/>
    <property type="match status" value="1"/>
</dbReference>
<comment type="similarity">
    <text evidence="1">Belongs to the PrpD family.</text>
</comment>
<reference evidence="3" key="1">
    <citation type="submission" date="2019-03" db="EMBL/GenBank/DDBJ databases">
        <title>Afifella sp. nov., isolated from activated sludge.</title>
        <authorList>
            <person name="Li Q."/>
            <person name="Liu Y."/>
        </authorList>
    </citation>
    <scope>NUCLEOTIDE SEQUENCE</scope>
    <source>
        <strain evidence="3">L72</strain>
    </source>
</reference>
<name>A0A964T1A9_9HYPH</name>
<feature type="domain" description="MmgE/PrpD N-terminal" evidence="2">
    <location>
        <begin position="8"/>
        <end position="251"/>
    </location>
</feature>
<dbReference type="InterPro" id="IPR045336">
    <property type="entry name" value="MmgE_PrpD_N"/>
</dbReference>
<dbReference type="OrthoDB" id="5415580at2"/>
<dbReference type="InterPro" id="IPR042183">
    <property type="entry name" value="MmgE/PrpD_sf_1"/>
</dbReference>
<dbReference type="SUPFAM" id="SSF103378">
    <property type="entry name" value="2-methylcitrate dehydratase PrpD"/>
    <property type="match status" value="1"/>
</dbReference>
<protein>
    <recommendedName>
        <fullName evidence="2">MmgE/PrpD N-terminal domain-containing protein</fullName>
    </recommendedName>
</protein>
<dbReference type="GO" id="GO:0016829">
    <property type="term" value="F:lyase activity"/>
    <property type="evidence" value="ECO:0007669"/>
    <property type="project" value="InterPro"/>
</dbReference>
<dbReference type="RefSeq" id="WP_161138907.1">
    <property type="nucleotide sequence ID" value="NZ_SPKJ01000004.1"/>
</dbReference>
<comment type="caution">
    <text evidence="3">The sequence shown here is derived from an EMBL/GenBank/DDBJ whole genome shotgun (WGS) entry which is preliminary data.</text>
</comment>
<dbReference type="InterPro" id="IPR036148">
    <property type="entry name" value="MmgE/PrpD_sf"/>
</dbReference>
<keyword evidence="4" id="KW-1185">Reference proteome</keyword>
<evidence type="ECO:0000313" key="4">
    <source>
        <dbReference type="Proteomes" id="UP000773614"/>
    </source>
</evidence>
<evidence type="ECO:0000256" key="1">
    <source>
        <dbReference type="ARBA" id="ARBA00006174"/>
    </source>
</evidence>